<dbReference type="CDD" id="cd11646">
    <property type="entry name" value="Precorrin_3B_C17_MT"/>
    <property type="match status" value="1"/>
</dbReference>
<keyword evidence="5" id="KW-0949">S-adenosyl-L-methionine</keyword>
<dbReference type="GO" id="GO:0008168">
    <property type="term" value="F:methyltransferase activity"/>
    <property type="evidence" value="ECO:0007669"/>
    <property type="project" value="UniProtKB-KW"/>
</dbReference>
<dbReference type="AlphaFoldDB" id="A0A031LQQ1"/>
<dbReference type="PANTHER" id="PTHR47036:SF1">
    <property type="entry name" value="COBALT-FACTOR III C(17)-METHYLTRANSFERASE-RELATED"/>
    <property type="match status" value="1"/>
</dbReference>
<comment type="pathway">
    <text evidence="1">Cofactor biosynthesis; adenosylcobalamin biosynthesis.</text>
</comment>
<dbReference type="EMBL" id="JFZT01000020">
    <property type="protein sequence ID" value="EZQ10702.1"/>
    <property type="molecule type" value="Genomic_DNA"/>
</dbReference>
<dbReference type="InterPro" id="IPR014776">
    <property type="entry name" value="4pyrrole_Mease_sub2"/>
</dbReference>
<dbReference type="GO" id="GO:0032259">
    <property type="term" value="P:methylation"/>
    <property type="evidence" value="ECO:0007669"/>
    <property type="project" value="UniProtKB-KW"/>
</dbReference>
<reference evidence="7 8" key="1">
    <citation type="submission" date="2014-03" db="EMBL/GenBank/DDBJ databases">
        <title>Draft genome sequence of the novel thermoacidophilic archaea Acidianus copahuensis ALE1 strain, isolated from Copahue volcanic area in Neuquen Argentina.</title>
        <authorList>
            <person name="Urbieta M.S."/>
            <person name="Rascovan N."/>
            <person name="Castro C."/>
            <person name="Revale S."/>
            <person name="Giaveno M.A."/>
            <person name="Vazquez M.P."/>
            <person name="Donati E.R."/>
        </authorList>
    </citation>
    <scope>NUCLEOTIDE SEQUENCE [LARGE SCALE GENOMIC DNA]</scope>
    <source>
        <strain evidence="7 8">ALE1</strain>
    </source>
</reference>
<dbReference type="Gene3D" id="3.30.950.10">
    <property type="entry name" value="Methyltransferase, Cobalt-precorrin-4 Transmethylase, Domain 2"/>
    <property type="match status" value="1"/>
</dbReference>
<dbReference type="SUPFAM" id="SSF53790">
    <property type="entry name" value="Tetrapyrrole methylase"/>
    <property type="match status" value="1"/>
</dbReference>
<dbReference type="InterPro" id="IPR014777">
    <property type="entry name" value="4pyrrole_Mease_sub1"/>
</dbReference>
<dbReference type="InterPro" id="IPR000878">
    <property type="entry name" value="4pyrrol_Mease"/>
</dbReference>
<keyword evidence="4 7" id="KW-0808">Transferase</keyword>
<dbReference type="GO" id="GO:0009236">
    <property type="term" value="P:cobalamin biosynthetic process"/>
    <property type="evidence" value="ECO:0007669"/>
    <property type="project" value="UniProtKB-UniPathway"/>
</dbReference>
<dbReference type="Pfam" id="PF00590">
    <property type="entry name" value="TP_methylase"/>
    <property type="match status" value="1"/>
</dbReference>
<keyword evidence="8" id="KW-1185">Reference proteome</keyword>
<keyword evidence="3 7" id="KW-0489">Methyltransferase</keyword>
<evidence type="ECO:0000256" key="3">
    <source>
        <dbReference type="ARBA" id="ARBA00022603"/>
    </source>
</evidence>
<dbReference type="STRING" id="1160895.CM19_03620"/>
<evidence type="ECO:0000256" key="5">
    <source>
        <dbReference type="ARBA" id="ARBA00022691"/>
    </source>
</evidence>
<accession>A0A031LQQ1</accession>
<comment type="caution">
    <text evidence="7">The sequence shown here is derived from an EMBL/GenBank/DDBJ whole genome shotgun (WGS) entry which is preliminary data.</text>
</comment>
<dbReference type="OrthoDB" id="35891at2157"/>
<dbReference type="PANTHER" id="PTHR47036">
    <property type="entry name" value="COBALT-FACTOR III C(17)-METHYLTRANSFERASE-RELATED"/>
    <property type="match status" value="1"/>
</dbReference>
<evidence type="ECO:0000313" key="8">
    <source>
        <dbReference type="Proteomes" id="UP000024332"/>
    </source>
</evidence>
<dbReference type="InterPro" id="IPR006363">
    <property type="entry name" value="Cbl_synth_CobJ/CibH_dom"/>
</dbReference>
<dbReference type="NCBIfam" id="TIGR01466">
    <property type="entry name" value="cobJ_cbiH"/>
    <property type="match status" value="1"/>
</dbReference>
<evidence type="ECO:0000313" key="7">
    <source>
        <dbReference type="EMBL" id="EZQ10702.1"/>
    </source>
</evidence>
<dbReference type="Proteomes" id="UP000024332">
    <property type="component" value="Unassembled WGS sequence"/>
</dbReference>
<dbReference type="InterPro" id="IPR035996">
    <property type="entry name" value="4pyrrol_Methylase_sf"/>
</dbReference>
<organism evidence="7 8">
    <name type="scientific">Candidatus Acidianus copahuensis</name>
    <dbReference type="NCBI Taxonomy" id="1160895"/>
    <lineage>
        <taxon>Archaea</taxon>
        <taxon>Thermoproteota</taxon>
        <taxon>Thermoprotei</taxon>
        <taxon>Sulfolobales</taxon>
        <taxon>Sulfolobaceae</taxon>
        <taxon>Acidianus</taxon>
    </lineage>
</organism>
<proteinExistence type="predicted"/>
<evidence type="ECO:0000256" key="4">
    <source>
        <dbReference type="ARBA" id="ARBA00022679"/>
    </source>
</evidence>
<sequence length="247" mass="27197">MSGKLYIVGIGPGDKDLRTLRAQRVLEESQVIVGYNTYLKLISDIIEGKEVIGARMKEEVFRANVAIEKALEGKVVSLVSSGDPQVYGMASLVFDIIARRGMTLDVEVIPGVTAGLAAAARIGSPISLDYASISLSDLLIPREEILKRVESAATGDFVILLYNPINKPLLEETMSIISKFRSPETPVGIITKAYRQGEIKEVTTLRDWKKYENEIGMVTTIIVGNSRTYNAGNLVITPRGYERKYEL</sequence>
<dbReference type="Gene3D" id="3.40.1010.10">
    <property type="entry name" value="Cobalt-precorrin-4 Transmethylase, Domain 1"/>
    <property type="match status" value="1"/>
</dbReference>
<evidence type="ECO:0000256" key="2">
    <source>
        <dbReference type="ARBA" id="ARBA00022573"/>
    </source>
</evidence>
<evidence type="ECO:0000256" key="1">
    <source>
        <dbReference type="ARBA" id="ARBA00004953"/>
    </source>
</evidence>
<gene>
    <name evidence="7" type="ORF">CM19_03620</name>
</gene>
<dbReference type="InterPro" id="IPR051810">
    <property type="entry name" value="Precorrin_MeTrfase"/>
</dbReference>
<dbReference type="NCBIfam" id="NF004423">
    <property type="entry name" value="PRK05765.1"/>
    <property type="match status" value="1"/>
</dbReference>
<evidence type="ECO:0000259" key="6">
    <source>
        <dbReference type="Pfam" id="PF00590"/>
    </source>
</evidence>
<keyword evidence="2" id="KW-0169">Cobalamin biosynthesis</keyword>
<protein>
    <submittedName>
        <fullName evidence="7">Cobalt-precorrin-3B C(17)-methyltransferase</fullName>
    </submittedName>
</protein>
<feature type="domain" description="Tetrapyrrole methylase" evidence="6">
    <location>
        <begin position="4"/>
        <end position="207"/>
    </location>
</feature>
<name>A0A031LQQ1_9CREN</name>
<dbReference type="RefSeq" id="WP_048099035.1">
    <property type="nucleotide sequence ID" value="NZ_JFZT01000020.1"/>
</dbReference>
<dbReference type="UniPathway" id="UPA00148"/>